<dbReference type="AlphaFoldDB" id="A0A3R9FTH8"/>
<evidence type="ECO:0000313" key="1">
    <source>
        <dbReference type="EMBL" id="RSB28299.1"/>
    </source>
</evidence>
<name>A0A3R9FTH8_ENTCL</name>
<sequence>MNELPDHNEMLLSAQRNLSFLLKTFYLHFSQDWELTKTPAIDETDEQRIKRLLFEKEIFLQTGLVILFNSAEIYLKSIIAEKSVFLLLKDLKDSYKKHSFFDCLTIDAADLNNVASSISGVTFPQRFNDTYVALRKERNKVIHLGKSNSKAVIKDFLSAFLTLQEEINKVSLLKLSEGLFSHDGLEIEGILASAQGYSNNIIDIYKTFFPLDEILKEIYKLDSKPKMWIQCSSCHSTSSTLAVISKAKAVCLACGYKKGVM</sequence>
<evidence type="ECO:0000313" key="2">
    <source>
        <dbReference type="Proteomes" id="UP000275321"/>
    </source>
</evidence>
<accession>A0A3R9FTH8</accession>
<dbReference type="EMBL" id="RHWT01000034">
    <property type="protein sequence ID" value="RSB28299.1"/>
    <property type="molecule type" value="Genomic_DNA"/>
</dbReference>
<protein>
    <submittedName>
        <fullName evidence="1">Uncharacterized protein</fullName>
    </submittedName>
</protein>
<dbReference type="RefSeq" id="WP_125366094.1">
    <property type="nucleotide sequence ID" value="NZ_RHWT01000034.1"/>
</dbReference>
<organism evidence="1 2">
    <name type="scientific">Enterobacter cloacae</name>
    <dbReference type="NCBI Taxonomy" id="550"/>
    <lineage>
        <taxon>Bacteria</taxon>
        <taxon>Pseudomonadati</taxon>
        <taxon>Pseudomonadota</taxon>
        <taxon>Gammaproteobacteria</taxon>
        <taxon>Enterobacterales</taxon>
        <taxon>Enterobacteriaceae</taxon>
        <taxon>Enterobacter</taxon>
        <taxon>Enterobacter cloacae complex</taxon>
    </lineage>
</organism>
<gene>
    <name evidence="1" type="ORF">EGK68_20215</name>
</gene>
<reference evidence="1 2" key="1">
    <citation type="submission" date="2018-10" db="EMBL/GenBank/DDBJ databases">
        <title>Transmission dynamics of multidrug resistant bacteria on intensive care unit surfaces.</title>
        <authorList>
            <person name="D'Souza A.W."/>
            <person name="Potter R.F."/>
            <person name="Wallace M."/>
            <person name="Shupe A."/>
            <person name="Patel S."/>
            <person name="Sun S."/>
            <person name="Gul D."/>
            <person name="Kwon J.H."/>
            <person name="Andleeb S."/>
            <person name="Burnham C.-A.D."/>
            <person name="Dantas G."/>
        </authorList>
    </citation>
    <scope>NUCLEOTIDE SEQUENCE [LARGE SCALE GENOMIC DNA]</scope>
    <source>
        <strain evidence="1 2">EC_073</strain>
    </source>
</reference>
<proteinExistence type="predicted"/>
<dbReference type="Proteomes" id="UP000275321">
    <property type="component" value="Unassembled WGS sequence"/>
</dbReference>
<comment type="caution">
    <text evidence="1">The sequence shown here is derived from an EMBL/GenBank/DDBJ whole genome shotgun (WGS) entry which is preliminary data.</text>
</comment>